<evidence type="ECO:0000313" key="10">
    <source>
        <dbReference type="EMBL" id="GAA4479533.1"/>
    </source>
</evidence>
<dbReference type="Pfam" id="PF01032">
    <property type="entry name" value="FecCD"/>
    <property type="match status" value="1"/>
</dbReference>
<dbReference type="Proteomes" id="UP001500731">
    <property type="component" value="Unassembled WGS sequence"/>
</dbReference>
<evidence type="ECO:0000256" key="9">
    <source>
        <dbReference type="SAM" id="Phobius"/>
    </source>
</evidence>
<evidence type="ECO:0000256" key="2">
    <source>
        <dbReference type="ARBA" id="ARBA00007935"/>
    </source>
</evidence>
<feature type="region of interest" description="Disordered" evidence="8">
    <location>
        <begin position="1"/>
        <end position="27"/>
    </location>
</feature>
<feature type="transmembrane region" description="Helical" evidence="9">
    <location>
        <begin position="332"/>
        <end position="351"/>
    </location>
</feature>
<gene>
    <name evidence="10" type="ORF">GCM10023171_05020</name>
</gene>
<keyword evidence="5 9" id="KW-0812">Transmembrane</keyword>
<keyword evidence="4" id="KW-1003">Cell membrane</keyword>
<keyword evidence="11" id="KW-1185">Reference proteome</keyword>
<feature type="transmembrane region" description="Helical" evidence="9">
    <location>
        <begin position="302"/>
        <end position="326"/>
    </location>
</feature>
<dbReference type="PANTHER" id="PTHR30472">
    <property type="entry name" value="FERRIC ENTEROBACTIN TRANSPORT SYSTEM PERMEASE PROTEIN"/>
    <property type="match status" value="1"/>
</dbReference>
<feature type="compositionally biased region" description="Pro residues" evidence="8">
    <location>
        <begin position="7"/>
        <end position="18"/>
    </location>
</feature>
<dbReference type="RefSeq" id="WP_345184020.1">
    <property type="nucleotide sequence ID" value="NZ_BAABGP010000004.1"/>
</dbReference>
<evidence type="ECO:0000256" key="6">
    <source>
        <dbReference type="ARBA" id="ARBA00022989"/>
    </source>
</evidence>
<keyword evidence="7 9" id="KW-0472">Membrane</keyword>
<evidence type="ECO:0000256" key="4">
    <source>
        <dbReference type="ARBA" id="ARBA00022475"/>
    </source>
</evidence>
<reference evidence="11" key="1">
    <citation type="journal article" date="2019" name="Int. J. Syst. Evol. Microbiol.">
        <title>The Global Catalogue of Microorganisms (GCM) 10K type strain sequencing project: providing services to taxonomists for standard genome sequencing and annotation.</title>
        <authorList>
            <consortium name="The Broad Institute Genomics Platform"/>
            <consortium name="The Broad Institute Genome Sequencing Center for Infectious Disease"/>
            <person name="Wu L."/>
            <person name="Ma J."/>
        </authorList>
    </citation>
    <scope>NUCLEOTIDE SEQUENCE [LARGE SCALE GENOMIC DNA]</scope>
    <source>
        <strain evidence="11">JCM 17839</strain>
    </source>
</reference>
<feature type="transmembrane region" description="Helical" evidence="9">
    <location>
        <begin position="81"/>
        <end position="105"/>
    </location>
</feature>
<dbReference type="SUPFAM" id="SSF81345">
    <property type="entry name" value="ABC transporter involved in vitamin B12 uptake, BtuC"/>
    <property type="match status" value="1"/>
</dbReference>
<comment type="caution">
    <text evidence="10">The sequence shown here is derived from an EMBL/GenBank/DDBJ whole genome shotgun (WGS) entry which is preliminary data.</text>
</comment>
<dbReference type="EMBL" id="BAABGP010000004">
    <property type="protein sequence ID" value="GAA4479533.1"/>
    <property type="molecule type" value="Genomic_DNA"/>
</dbReference>
<dbReference type="Gene3D" id="1.10.3470.10">
    <property type="entry name" value="ABC transporter involved in vitamin B12 uptake, BtuC"/>
    <property type="match status" value="1"/>
</dbReference>
<evidence type="ECO:0000256" key="1">
    <source>
        <dbReference type="ARBA" id="ARBA00004651"/>
    </source>
</evidence>
<feature type="transmembrane region" description="Helical" evidence="9">
    <location>
        <begin position="217"/>
        <end position="243"/>
    </location>
</feature>
<evidence type="ECO:0000256" key="5">
    <source>
        <dbReference type="ARBA" id="ARBA00022692"/>
    </source>
</evidence>
<protein>
    <submittedName>
        <fullName evidence="10">Iron chelate uptake ABC transporter family permease subunit</fullName>
    </submittedName>
</protein>
<evidence type="ECO:0000256" key="3">
    <source>
        <dbReference type="ARBA" id="ARBA00022448"/>
    </source>
</evidence>
<feature type="transmembrane region" description="Helical" evidence="9">
    <location>
        <begin position="36"/>
        <end position="60"/>
    </location>
</feature>
<dbReference type="CDD" id="cd06550">
    <property type="entry name" value="TM_ABC_iron-siderophores_like"/>
    <property type="match status" value="1"/>
</dbReference>
<feature type="transmembrane region" description="Helical" evidence="9">
    <location>
        <begin position="143"/>
        <end position="163"/>
    </location>
</feature>
<feature type="transmembrane region" description="Helical" evidence="9">
    <location>
        <begin position="263"/>
        <end position="290"/>
    </location>
</feature>
<accession>A0ABP8P463</accession>
<feature type="transmembrane region" description="Helical" evidence="9">
    <location>
        <begin position="175"/>
        <end position="196"/>
    </location>
</feature>
<organism evidence="10 11">
    <name type="scientific">Microbacterium panaciterrae</name>
    <dbReference type="NCBI Taxonomy" id="985759"/>
    <lineage>
        <taxon>Bacteria</taxon>
        <taxon>Bacillati</taxon>
        <taxon>Actinomycetota</taxon>
        <taxon>Actinomycetes</taxon>
        <taxon>Micrococcales</taxon>
        <taxon>Microbacteriaceae</taxon>
        <taxon>Microbacterium</taxon>
    </lineage>
</organism>
<dbReference type="InterPro" id="IPR000522">
    <property type="entry name" value="ABC_transptr_permease_BtuC"/>
</dbReference>
<feature type="transmembrane region" description="Helical" evidence="9">
    <location>
        <begin position="117"/>
        <end position="136"/>
    </location>
</feature>
<comment type="subcellular location">
    <subcellularLocation>
        <location evidence="1">Cell membrane</location>
        <topology evidence="1">Multi-pass membrane protein</topology>
    </subcellularLocation>
</comment>
<dbReference type="InterPro" id="IPR037294">
    <property type="entry name" value="ABC_BtuC-like"/>
</dbReference>
<keyword evidence="6 9" id="KW-1133">Transmembrane helix</keyword>
<proteinExistence type="inferred from homology"/>
<keyword evidence="3" id="KW-0813">Transport</keyword>
<dbReference type="PANTHER" id="PTHR30472:SF1">
    <property type="entry name" value="FE(3+) DICITRATE TRANSPORT SYSTEM PERMEASE PROTEIN FECC-RELATED"/>
    <property type="match status" value="1"/>
</dbReference>
<evidence type="ECO:0000256" key="8">
    <source>
        <dbReference type="SAM" id="MobiDB-lite"/>
    </source>
</evidence>
<name>A0ABP8P463_9MICO</name>
<sequence>MTVAPAAPAPSSPAPVSPAPASSPGARPRVPLGPTAAVVACLAAVVVAAALSLTLGARIVPPDVVWDAFLRPDGSTDQAAVLSRVPTTITGLLVGGALGMGGALMQGMARNPLADPGLLGVNSGAALFVVLGMTLFGWQAPLAIVWCALAGAAVAVALGYGAAAASPGGATPVTLALAGAAVTAIATAVITGILIIDQSTLDSYRFWQLGSLTSASVASLTQLGGFLALGAVLAVACSGRLNALALGDDVARGLGVRVGASRITAVLAVVLLCGTATALAGPIGFVGLAVPHGVRLLIGADYRGIVPLSAAAGAAFLLLCDVIGRILARPGVLEVGIVTGVIGAPVFIVLLRRRKAVGL</sequence>
<evidence type="ECO:0000256" key="7">
    <source>
        <dbReference type="ARBA" id="ARBA00023136"/>
    </source>
</evidence>
<comment type="similarity">
    <text evidence="2">Belongs to the binding-protein-dependent transport system permease family. FecCD subfamily.</text>
</comment>
<evidence type="ECO:0000313" key="11">
    <source>
        <dbReference type="Proteomes" id="UP001500731"/>
    </source>
</evidence>